<dbReference type="InterPro" id="IPR008919">
    <property type="entry name" value="Retrov_capsid_N"/>
</dbReference>
<evidence type="ECO:0000313" key="8">
    <source>
        <dbReference type="Ensembl" id="ENSMMNP00015009529.1"/>
    </source>
</evidence>
<dbReference type="Gene3D" id="1.10.150.490">
    <property type="entry name" value="Retroviral GAG p10 protein"/>
    <property type="match status" value="1"/>
</dbReference>
<dbReference type="InterPro" id="IPR008916">
    <property type="entry name" value="Retrov_capsid_C"/>
</dbReference>
<evidence type="ECO:0000256" key="5">
    <source>
        <dbReference type="SAM" id="MobiDB-lite"/>
    </source>
</evidence>
<dbReference type="SUPFAM" id="SSF47353">
    <property type="entry name" value="Retrovirus capsid dimerization domain-like"/>
    <property type="match status" value="1"/>
</dbReference>
<dbReference type="PANTHER" id="PTHR40389">
    <property type="entry name" value="ENDOGENOUS RETROVIRUS GROUP K MEMBER 24 GAG POLYPROTEIN-RELATED"/>
    <property type="match status" value="1"/>
</dbReference>
<dbReference type="Proteomes" id="UP000694561">
    <property type="component" value="Unplaced"/>
</dbReference>
<reference evidence="8" key="1">
    <citation type="submission" date="2025-08" db="UniProtKB">
        <authorList>
            <consortium name="Ensembl"/>
        </authorList>
    </citation>
    <scope>IDENTIFICATION</scope>
</reference>
<dbReference type="Pfam" id="PF02337">
    <property type="entry name" value="Gag_p10"/>
    <property type="match status" value="1"/>
</dbReference>
<dbReference type="SUPFAM" id="SSF47943">
    <property type="entry name" value="Retrovirus capsid protein, N-terminal core domain"/>
    <property type="match status" value="1"/>
</dbReference>
<keyword evidence="9" id="KW-1185">Reference proteome</keyword>
<feature type="region of interest" description="Disordered" evidence="5">
    <location>
        <begin position="96"/>
        <end position="176"/>
    </location>
</feature>
<reference evidence="8" key="2">
    <citation type="submission" date="2025-09" db="UniProtKB">
        <authorList>
            <consortium name="Ensembl"/>
        </authorList>
    </citation>
    <scope>IDENTIFICATION</scope>
</reference>
<keyword evidence="2" id="KW-0449">Lipoprotein</keyword>
<accession>A0A8C6B3B6</accession>
<dbReference type="GeneTree" id="ENSGT00940000162994"/>
<dbReference type="InterPro" id="IPR038124">
    <property type="entry name" value="B_retro_matrix_sf"/>
</dbReference>
<keyword evidence="4" id="KW-0472">Membrane</keyword>
<dbReference type="InterPro" id="IPR045345">
    <property type="entry name" value="Gag_p24_C"/>
</dbReference>
<evidence type="ECO:0000313" key="9">
    <source>
        <dbReference type="Proteomes" id="UP000694561"/>
    </source>
</evidence>
<keyword evidence="3" id="KW-0677">Repeat</keyword>
<evidence type="ECO:0000256" key="3">
    <source>
        <dbReference type="ARBA" id="ARBA00022737"/>
    </source>
</evidence>
<dbReference type="Pfam" id="PF19317">
    <property type="entry name" value="Gag_p24_C"/>
    <property type="match status" value="1"/>
</dbReference>
<dbReference type="Gene3D" id="1.10.1200.30">
    <property type="match status" value="1"/>
</dbReference>
<evidence type="ECO:0000259" key="6">
    <source>
        <dbReference type="Pfam" id="PF02337"/>
    </source>
</evidence>
<name>A0A8C6B3B6_MONMO</name>
<dbReference type="PANTHER" id="PTHR40389:SF2">
    <property type="entry name" value="ENDOGENOUS RETROVIRUS GROUP K MEMBER 24 GAG POLYPROTEIN-RELATED"/>
    <property type="match status" value="1"/>
</dbReference>
<proteinExistence type="predicted"/>
<dbReference type="InterPro" id="IPR010999">
    <property type="entry name" value="Retrovr_matrix"/>
</dbReference>
<protein>
    <submittedName>
        <fullName evidence="8">Uncharacterized protein</fullName>
    </submittedName>
</protein>
<dbReference type="Gene3D" id="1.10.375.10">
    <property type="entry name" value="Human Immunodeficiency Virus Type 1 Capsid Protein"/>
    <property type="match status" value="1"/>
</dbReference>
<sequence>MGNSPSVECHYIRLLKQLLRSSGVKVKQESFDELFAEIRKHCYWFQPTGHNQLNLKVWKQVMRALRRAHQYGDPISVRVWSLCNLISLALESLQSETESENGARPQRPNSAPDHSATFRTLSRESPIEDLPPPPPLMSETGEDFSGSSDEGALSDDDKGREQASKQNEMPLSQQNEISDILSKLKNLMAKLEENKNNATTPSYQEPCPTIPSAPPLELAAYPVGASRQFRFPLKPECNKLLLEEEMNKEEKQYSEPFFAFPIVRQAMPANDQFPNGYMNVEDNPHDFKILKMLKEAINAYGMHSNYVQGLLSGYASKNILIPQDWEALARTVLEPGQYMQFKTWWKEEAENMARTNVARNPPGPLLDELIGAGAFSNVQAQAEFDDLRIIQICMCCLRAWLRVEPPGKTAQSFTKLMQGPGEPYTDFLSRLRAAIQRAVAQIDVQDLLLQSLAFENANPEC</sequence>
<comment type="subcellular location">
    <subcellularLocation>
        <location evidence="1">Membrane</location>
    </subcellularLocation>
</comment>
<evidence type="ECO:0000256" key="2">
    <source>
        <dbReference type="ARBA" id="ARBA00022707"/>
    </source>
</evidence>
<evidence type="ECO:0000259" key="7">
    <source>
        <dbReference type="Pfam" id="PF19317"/>
    </source>
</evidence>
<dbReference type="InterPro" id="IPR003322">
    <property type="entry name" value="B_retro_matrix"/>
</dbReference>
<dbReference type="GO" id="GO:0016020">
    <property type="term" value="C:membrane"/>
    <property type="evidence" value="ECO:0007669"/>
    <property type="project" value="UniProtKB-SubCell"/>
</dbReference>
<dbReference type="Ensembl" id="ENSMMNT00015010419.1">
    <property type="protein sequence ID" value="ENSMMNP00015009529.1"/>
    <property type="gene ID" value="ENSMMNG00015007083.1"/>
</dbReference>
<dbReference type="GO" id="GO:0016032">
    <property type="term" value="P:viral process"/>
    <property type="evidence" value="ECO:0007669"/>
    <property type="project" value="InterPro"/>
</dbReference>
<feature type="domain" description="Retroviral nucleocapsid Gag protein p24 C-terminal" evidence="7">
    <location>
        <begin position="409"/>
        <end position="461"/>
    </location>
</feature>
<evidence type="ECO:0000256" key="4">
    <source>
        <dbReference type="ARBA" id="ARBA00023136"/>
    </source>
</evidence>
<dbReference type="GO" id="GO:0005198">
    <property type="term" value="F:structural molecule activity"/>
    <property type="evidence" value="ECO:0007669"/>
    <property type="project" value="InterPro"/>
</dbReference>
<feature type="compositionally biased region" description="Polar residues" evidence="5">
    <location>
        <begin position="164"/>
        <end position="176"/>
    </location>
</feature>
<feature type="domain" description="Beta-retroviral matrix protein" evidence="6">
    <location>
        <begin position="10"/>
        <end position="90"/>
    </location>
</feature>
<dbReference type="AlphaFoldDB" id="A0A8C6B3B6"/>
<evidence type="ECO:0000256" key="1">
    <source>
        <dbReference type="ARBA" id="ARBA00004370"/>
    </source>
</evidence>
<keyword evidence="2" id="KW-0519">Myristate</keyword>
<dbReference type="SUPFAM" id="SSF47836">
    <property type="entry name" value="Retroviral matrix proteins"/>
    <property type="match status" value="1"/>
</dbReference>
<dbReference type="InterPro" id="IPR050195">
    <property type="entry name" value="Primate_lentivir_Gag_pol-like"/>
</dbReference>
<organism evidence="8 9">
    <name type="scientific">Monodon monoceros</name>
    <name type="common">Narwhal</name>
    <name type="synonym">Ceratodon monodon</name>
    <dbReference type="NCBI Taxonomy" id="40151"/>
    <lineage>
        <taxon>Eukaryota</taxon>
        <taxon>Metazoa</taxon>
        <taxon>Chordata</taxon>
        <taxon>Craniata</taxon>
        <taxon>Vertebrata</taxon>
        <taxon>Euteleostomi</taxon>
        <taxon>Mammalia</taxon>
        <taxon>Eutheria</taxon>
        <taxon>Laurasiatheria</taxon>
        <taxon>Artiodactyla</taxon>
        <taxon>Whippomorpha</taxon>
        <taxon>Cetacea</taxon>
        <taxon>Odontoceti</taxon>
        <taxon>Monodontidae</taxon>
        <taxon>Monodon</taxon>
    </lineage>
</organism>
<dbReference type="Pfam" id="PF00607">
    <property type="entry name" value="Gag_p24"/>
    <property type="match status" value="1"/>
</dbReference>